<feature type="compositionally biased region" description="Basic and acidic residues" evidence="1">
    <location>
        <begin position="884"/>
        <end position="905"/>
    </location>
</feature>
<evidence type="ECO:0000313" key="2">
    <source>
        <dbReference type="EMBL" id="GEU81646.1"/>
    </source>
</evidence>
<evidence type="ECO:0008006" key="3">
    <source>
        <dbReference type="Google" id="ProtNLM"/>
    </source>
</evidence>
<organism evidence="2">
    <name type="scientific">Tanacetum cinerariifolium</name>
    <name type="common">Dalmatian daisy</name>
    <name type="synonym">Chrysanthemum cinerariifolium</name>
    <dbReference type="NCBI Taxonomy" id="118510"/>
    <lineage>
        <taxon>Eukaryota</taxon>
        <taxon>Viridiplantae</taxon>
        <taxon>Streptophyta</taxon>
        <taxon>Embryophyta</taxon>
        <taxon>Tracheophyta</taxon>
        <taxon>Spermatophyta</taxon>
        <taxon>Magnoliopsida</taxon>
        <taxon>eudicotyledons</taxon>
        <taxon>Gunneridae</taxon>
        <taxon>Pentapetalae</taxon>
        <taxon>asterids</taxon>
        <taxon>campanulids</taxon>
        <taxon>Asterales</taxon>
        <taxon>Asteraceae</taxon>
        <taxon>Asteroideae</taxon>
        <taxon>Anthemideae</taxon>
        <taxon>Anthemidinae</taxon>
        <taxon>Tanacetum</taxon>
    </lineage>
</organism>
<feature type="compositionally biased region" description="Basic and acidic residues" evidence="1">
    <location>
        <begin position="1154"/>
        <end position="1169"/>
    </location>
</feature>
<dbReference type="EMBL" id="BKCJ010008326">
    <property type="protein sequence ID" value="GEU81646.1"/>
    <property type="molecule type" value="Genomic_DNA"/>
</dbReference>
<sequence length="1615" mass="184385">MFSPSMGGLQFDWTCSVVITTGKSNFQLRSDLKSKESTLQVVYDVLKLTLFYKAFLVTTNVPKIYMQEFWAIATVHHHSICFKMNNKKRIVNLEYFREMLQISPRIPNQQFDELPFEEVILAFLREIGHSEEIKMITEDFVYQVEHKDAKKSNEMYNPRFTKVIVNFFMTGTGNSFTYDKILESYDEVPNPPPQCHFNIYLCQICKSNSHCGYEYSQRVPLVYEPESCYIQNFNDNDYSHDLPGVNPLIDHHCCYECGNSLNDFFCYQCTYEFCGNGAHVGYNCPAQVPSFQTLPSFPQQYPCCEDCGVTHEPYQCQPKNHDYYHEQNSCYNSNSFGFDHGQPPQYTINHPIFNVHNDILTSQTTIVEQMTQLTSVCEMFCQFVQKKREEKRIEEEQAAKAQNWKLPICYDDDDDEERSNSLQDNIISGLPPCSAITPDEPVDSLSMGDEHLNTIPATESDEFIKSCVENLVPNPSESEGKNGCDLPACFTTFSNVLFDADYESDSKSNLIESMLNHDSSIIPSSTKIDSLLDEFASKLTLLKSILPGIDETDCHPENEIRFSERLLYDNSSPRPPEKFVSKNSDAEIESFSPSPIPNEDSDSYMEEIDLSFNPDDPMSPSIEEDDDDSERDILIHEELLDNYSLSLPVNESFYFDIPSFSRPPAKPPDRNTGILNIKMMGDISDQKLSTKCPMMIHGKNIPILDDALFHFYLLDQFNLLHLAGSQPMLKSSYKAEDGVIISILPLVGGMADVVVEIKGTDFKDFGCRRKKQSSSDTTVPPPTKGKRLKTLAKVDKLAKEKKPAKSSTTKGLTVLYEVALTEAEQVKLAIKKCLTKTHISHASGSGTDEGTGIIPGVPDVPNYKSDDEEISWKSSEEDGNNNDAEEKISKHDDDFSTHDKEAKDEESFDPIVRTPSHDDKTDDEDNDDDSDGMNVEGDEGANEEDDADELYRDVNINLEGRDISSVSSRFISSMLNPSPDTGFDSIFDSTPRIDVSVTTAAEPPLLSATTLPPPTISIIPHVQQTPAHSPTNVPSSSLQDLPNFGSLFGFDHRVKTLETNFPEFMKQTNLLKPRDLSELKLQKILIEKIKSNKSIHRSDEQKNLYKALVDAYECDKLILDTYEDTVTLKRRRDDDDKDEEPSTGSNRGSKRRREGKEPESTSAPKEKTSKKSGKSTEGSKSRHKIASESALAEELMHTTQDLEEPAPQEFETAFVMNWLKVDTLTPELLAGPTYELMKGSCKSLQYPHDLLKPLPLIPNSRGRCVIPFGHFINNDHKYLRGDASSQKFTNSVTKTKVAVYGHIKWIEGLVPRTMWSQVLVSYDKHALWGISQWGRKRQHFYGFMVNRESSRDVYSKRRIIAVTELQIVKWHNYKHLDWITIRRDDDTLYKFKEDDFKRLRIQDIEDMLVLLVQGKLTNLTVDERFAFNVSLRISDFKHKEAWTAYSNRRGFIYQNKDKQNRLMRIDELHKFSDGILNDVRTTLDDRLKGIRMQYLPQTIWRRSDKDRAATMIQAIDKQLKTRRIMQSLDKFDCDGIPKRPTMYFNLWIYKAVRHRYSNPMIQSEPEGSTQGYPLVSVEVLRILKDGGEEIIHEFSSLDPDSLNQAIMRYPEIQAT</sequence>
<evidence type="ECO:0000256" key="1">
    <source>
        <dbReference type="SAM" id="MobiDB-lite"/>
    </source>
</evidence>
<gene>
    <name evidence="2" type="ORF">Tci_053624</name>
</gene>
<name>A0A6L2N5Z8_TANCI</name>
<feature type="region of interest" description="Disordered" evidence="1">
    <location>
        <begin position="840"/>
        <end position="949"/>
    </location>
</feature>
<accession>A0A6L2N5Z8</accession>
<protein>
    <recommendedName>
        <fullName evidence="3">Reverse transcriptase domain-containing protein</fullName>
    </recommendedName>
</protein>
<feature type="region of interest" description="Disordered" evidence="1">
    <location>
        <begin position="1131"/>
        <end position="1185"/>
    </location>
</feature>
<reference evidence="2" key="1">
    <citation type="journal article" date="2019" name="Sci. Rep.">
        <title>Draft genome of Tanacetum cinerariifolium, the natural source of mosquito coil.</title>
        <authorList>
            <person name="Yamashiro T."/>
            <person name="Shiraishi A."/>
            <person name="Satake H."/>
            <person name="Nakayama K."/>
        </authorList>
    </citation>
    <scope>NUCLEOTIDE SEQUENCE</scope>
</reference>
<feature type="region of interest" description="Disordered" evidence="1">
    <location>
        <begin position="566"/>
        <end position="602"/>
    </location>
</feature>
<proteinExistence type="predicted"/>
<feature type="compositionally biased region" description="Acidic residues" evidence="1">
    <location>
        <begin position="921"/>
        <end position="948"/>
    </location>
</feature>
<comment type="caution">
    <text evidence="2">The sequence shown here is derived from an EMBL/GenBank/DDBJ whole genome shotgun (WGS) entry which is preliminary data.</text>
</comment>